<comment type="caution">
    <text evidence="1">The sequence shown here is derived from an EMBL/GenBank/DDBJ whole genome shotgun (WGS) entry which is preliminary data.</text>
</comment>
<dbReference type="Proteomes" id="UP001281147">
    <property type="component" value="Unassembled WGS sequence"/>
</dbReference>
<sequence>MSGLSAAAAGPVLDARNTRTSFSVTTVQGPVTTWTYSSSYASLSVHYTYTYSGEVNSTKEILIEDVASITDVETTNTMVVLWTTLYTNMIMADRQGNAYTSTSTSAKPIASTVMVLRVPGPDSETMMRTEETGTTGTRSSRSLPSSTGEVHRTNVPFKHLVLAIAIPIVLIAIFTLVAGLLWHSKRRKRRTATLSKQGTLDVRQCHSERMELGNDAGRKAELEVPVPLSELETPKAEPGSSAART</sequence>
<proteinExistence type="predicted"/>
<protein>
    <submittedName>
        <fullName evidence="1">Uncharacterized protein</fullName>
    </submittedName>
</protein>
<keyword evidence="2" id="KW-1185">Reference proteome</keyword>
<gene>
    <name evidence="1" type="ORF">LTR37_013456</name>
</gene>
<evidence type="ECO:0000313" key="1">
    <source>
        <dbReference type="EMBL" id="KAK3705089.1"/>
    </source>
</evidence>
<dbReference type="EMBL" id="JAUTXU010000132">
    <property type="protein sequence ID" value="KAK3705089.1"/>
    <property type="molecule type" value="Genomic_DNA"/>
</dbReference>
<organism evidence="1 2">
    <name type="scientific">Vermiconidia calcicola</name>
    <dbReference type="NCBI Taxonomy" id="1690605"/>
    <lineage>
        <taxon>Eukaryota</taxon>
        <taxon>Fungi</taxon>
        <taxon>Dikarya</taxon>
        <taxon>Ascomycota</taxon>
        <taxon>Pezizomycotina</taxon>
        <taxon>Dothideomycetes</taxon>
        <taxon>Dothideomycetidae</taxon>
        <taxon>Mycosphaerellales</taxon>
        <taxon>Extremaceae</taxon>
        <taxon>Vermiconidia</taxon>
    </lineage>
</organism>
<name>A0ACC3MWY1_9PEZI</name>
<reference evidence="1" key="1">
    <citation type="submission" date="2023-07" db="EMBL/GenBank/DDBJ databases">
        <title>Black Yeasts Isolated from many extreme environments.</title>
        <authorList>
            <person name="Coleine C."/>
            <person name="Stajich J.E."/>
            <person name="Selbmann L."/>
        </authorList>
    </citation>
    <scope>NUCLEOTIDE SEQUENCE</scope>
    <source>
        <strain evidence="1">CCFEE 5714</strain>
    </source>
</reference>
<evidence type="ECO:0000313" key="2">
    <source>
        <dbReference type="Proteomes" id="UP001281147"/>
    </source>
</evidence>
<accession>A0ACC3MWY1</accession>